<feature type="domain" description="Cellulase Ig-like" evidence="7">
    <location>
        <begin position="43"/>
        <end position="122"/>
    </location>
</feature>
<accession>A0ABS4WKP5</accession>
<reference evidence="8 9" key="1">
    <citation type="submission" date="2021-03" db="EMBL/GenBank/DDBJ databases">
        <title>Sequencing the genomes of 1000 actinobacteria strains.</title>
        <authorList>
            <person name="Klenk H.-P."/>
        </authorList>
    </citation>
    <scope>NUCLEOTIDE SEQUENCE [LARGE SCALE GENOMIC DNA]</scope>
    <source>
        <strain evidence="8 9">DSM 13468</strain>
    </source>
</reference>
<dbReference type="CDD" id="cd02850">
    <property type="entry name" value="E_set_Cellulase_N"/>
    <property type="match status" value="1"/>
</dbReference>
<dbReference type="InterPro" id="IPR001701">
    <property type="entry name" value="Glyco_hydro_9"/>
</dbReference>
<evidence type="ECO:0000256" key="4">
    <source>
        <dbReference type="ARBA" id="ARBA00023295"/>
    </source>
</evidence>
<dbReference type="SUPFAM" id="SSF48208">
    <property type="entry name" value="Six-hairpin glycosidases"/>
    <property type="match status" value="1"/>
</dbReference>
<dbReference type="InterPro" id="IPR013783">
    <property type="entry name" value="Ig-like_fold"/>
</dbReference>
<evidence type="ECO:0000256" key="2">
    <source>
        <dbReference type="ARBA" id="ARBA00022801"/>
    </source>
</evidence>
<dbReference type="Pfam" id="PF00759">
    <property type="entry name" value="Glyco_hydro_9"/>
    <property type="match status" value="1"/>
</dbReference>
<evidence type="ECO:0008006" key="10">
    <source>
        <dbReference type="Google" id="ProtNLM"/>
    </source>
</evidence>
<keyword evidence="9" id="KW-1185">Reference proteome</keyword>
<keyword evidence="2" id="KW-0378">Hydrolase</keyword>
<comment type="caution">
    <text evidence="8">The sequence shown here is derived from an EMBL/GenBank/DDBJ whole genome shotgun (WGS) entry which is preliminary data.</text>
</comment>
<evidence type="ECO:0000256" key="5">
    <source>
        <dbReference type="ARBA" id="ARBA00023326"/>
    </source>
</evidence>
<evidence type="ECO:0000313" key="8">
    <source>
        <dbReference type="EMBL" id="MBP2376762.1"/>
    </source>
</evidence>
<keyword evidence="3" id="KW-0119">Carbohydrate metabolism</keyword>
<evidence type="ECO:0000313" key="9">
    <source>
        <dbReference type="Proteomes" id="UP000703720"/>
    </source>
</evidence>
<evidence type="ECO:0000256" key="1">
    <source>
        <dbReference type="ARBA" id="ARBA00007072"/>
    </source>
</evidence>
<feature type="domain" description="Glycoside hydrolase family 9" evidence="6">
    <location>
        <begin position="146"/>
        <end position="620"/>
    </location>
</feature>
<keyword evidence="4" id="KW-0326">Glycosidase</keyword>
<dbReference type="PANTHER" id="PTHR22298">
    <property type="entry name" value="ENDO-1,4-BETA-GLUCANASE"/>
    <property type="match status" value="1"/>
</dbReference>
<keyword evidence="5" id="KW-0624">Polysaccharide degradation</keyword>
<protein>
    <recommendedName>
        <fullName evidence="10">Cellulase Ig-like domain-containing protein</fullName>
    </recommendedName>
</protein>
<organism evidence="8 9">
    <name type="scientific">Microbacterium phyllosphaerae</name>
    <dbReference type="NCBI Taxonomy" id="124798"/>
    <lineage>
        <taxon>Bacteria</taxon>
        <taxon>Bacillati</taxon>
        <taxon>Actinomycetota</taxon>
        <taxon>Actinomycetes</taxon>
        <taxon>Micrococcales</taxon>
        <taxon>Microbacteriaceae</taxon>
        <taxon>Microbacterium</taxon>
    </lineage>
</organism>
<dbReference type="Gene3D" id="1.50.10.10">
    <property type="match status" value="1"/>
</dbReference>
<dbReference type="Pfam" id="PF02927">
    <property type="entry name" value="CelD_N"/>
    <property type="match status" value="1"/>
</dbReference>
<dbReference type="RefSeq" id="WP_210096200.1">
    <property type="nucleotide sequence ID" value="NZ_BAAAIO010000001.1"/>
</dbReference>
<dbReference type="InterPro" id="IPR004197">
    <property type="entry name" value="Cellulase_Ig-like"/>
</dbReference>
<evidence type="ECO:0000259" key="7">
    <source>
        <dbReference type="Pfam" id="PF02927"/>
    </source>
</evidence>
<dbReference type="InterPro" id="IPR008928">
    <property type="entry name" value="6-hairpin_glycosidase_sf"/>
</dbReference>
<dbReference type="InterPro" id="IPR014756">
    <property type="entry name" value="Ig_E-set"/>
</dbReference>
<dbReference type="Proteomes" id="UP000703720">
    <property type="component" value="Unassembled WGS sequence"/>
</dbReference>
<evidence type="ECO:0000256" key="3">
    <source>
        <dbReference type="ARBA" id="ARBA00023277"/>
    </source>
</evidence>
<proteinExistence type="inferred from homology"/>
<dbReference type="Gene3D" id="2.60.40.10">
    <property type="entry name" value="Immunoglobulins"/>
    <property type="match status" value="1"/>
</dbReference>
<comment type="similarity">
    <text evidence="1">Belongs to the glycosyl hydrolase 9 (cellulase E) family.</text>
</comment>
<gene>
    <name evidence="8" type="ORF">JOF42_000257</name>
</gene>
<evidence type="ECO:0000259" key="6">
    <source>
        <dbReference type="Pfam" id="PF00759"/>
    </source>
</evidence>
<dbReference type="SUPFAM" id="SSF81296">
    <property type="entry name" value="E set domains"/>
    <property type="match status" value="1"/>
</dbReference>
<dbReference type="InterPro" id="IPR012341">
    <property type="entry name" value="6hp_glycosidase-like_sf"/>
</dbReference>
<dbReference type="EMBL" id="JAGIOA010000001">
    <property type="protein sequence ID" value="MBP2376762.1"/>
    <property type="molecule type" value="Genomic_DNA"/>
</dbReference>
<name>A0ABS4WKP5_9MICO</name>
<sequence>MTASATAAHRYSSPPIPIAPTALLAVAALLLTSCSAPESADALVRVDQTGYIVGESKTAYAMGDAGALDGAGYRVVDSSGDVMLEGELGDASTPWNDEYDAVRPIDLTDLDDVGDYRIELTGGVEGRSPEFVIGSGDDVLRPLADLTLTFFQAQRDGADVIPEVMDRKPSHLLDAAATVYETPTYEDGGQTLVGELVPSGLPPWDVSGGWFDAGDFLKFTGTTAYASTAMIVAERDGATASDDLAAEIELGLAWLDRMWDDETQTLGLQVGIGNGNDAVRTDHDVWRLPEDDDANAAPQDDPDYTISHRPIFLAGEAGSSIQPSVAGRVAAAFALASQRAVSQGDEEAATTWLTKAADIYALADTEPAANATAVPAEFYPEDSWQDDLELATVELAIAADAIGDDRARGWLDDSAAWATAYIDSDVRGTLGVGDVSALAHAELAAQDEAVAPLLIDDLRRQLDSGVDAAASDPFGAGVSLVEFDSVPFAFGLIATAGYYERVTGDDGYREFAEQQRAWVFGANAWGSSFMIGAGDTYPQCPEHQVANLADAGPLLGAVVNGPNAAEQLDELNRFATMVPCASDAADGAEWAQFDGRGSRYLDDVGAWQTVEPAIDFTATALLGLSASLLR</sequence>